<dbReference type="EMBL" id="UGYK01000002">
    <property type="protein sequence ID" value="SUI50019.1"/>
    <property type="molecule type" value="Genomic_DNA"/>
</dbReference>
<name>A0A379YTI2_SERMA</name>
<gene>
    <name evidence="1" type="primary">yfgJ</name>
    <name evidence="1" type="ORF">NCTC10211_02484</name>
</gene>
<evidence type="ECO:0000313" key="1">
    <source>
        <dbReference type="EMBL" id="SUI50019.1"/>
    </source>
</evidence>
<dbReference type="Pfam" id="PF07191">
    <property type="entry name" value="Zn_ribbon_6"/>
    <property type="match status" value="1"/>
</dbReference>
<organism evidence="1 2">
    <name type="scientific">Serratia marcescens</name>
    <dbReference type="NCBI Taxonomy" id="615"/>
    <lineage>
        <taxon>Bacteria</taxon>
        <taxon>Pseudomonadati</taxon>
        <taxon>Pseudomonadota</taxon>
        <taxon>Gammaproteobacteria</taxon>
        <taxon>Enterobacterales</taxon>
        <taxon>Yersiniaceae</taxon>
        <taxon>Serratia</taxon>
    </lineage>
</organism>
<dbReference type="SUPFAM" id="SSF161187">
    <property type="entry name" value="YfgJ-like"/>
    <property type="match status" value="1"/>
</dbReference>
<protein>
    <submittedName>
        <fullName evidence="1">Protein of uncharacterized function (DUF1407)</fullName>
    </submittedName>
</protein>
<dbReference type="AlphaFoldDB" id="A0A379YTI2"/>
<evidence type="ECO:0000313" key="2">
    <source>
        <dbReference type="Proteomes" id="UP000254765"/>
    </source>
</evidence>
<dbReference type="InterPro" id="IPR010807">
    <property type="entry name" value="YfgJ-like"/>
</dbReference>
<proteinExistence type="predicted"/>
<dbReference type="Proteomes" id="UP000254765">
    <property type="component" value="Unassembled WGS sequence"/>
</dbReference>
<reference evidence="1 2" key="1">
    <citation type="submission" date="2018-06" db="EMBL/GenBank/DDBJ databases">
        <authorList>
            <consortium name="Pathogen Informatics"/>
            <person name="Doyle S."/>
        </authorList>
    </citation>
    <scope>NUCLEOTIDE SEQUENCE [LARGE SCALE GENOMIC DNA]</scope>
    <source>
        <strain evidence="1 2">NCTC10211</strain>
    </source>
</reference>
<sequence length="110" mass="11903">MDAHCPHCRQTMNWVAGHYHCAACQRDYRQQASCPECGQPLQELKACGAVDYLCQNGHGLISKKTGEFQLSASVSPHSSTWPVFHRSTSACGALLSGINSTISVLRVGLV</sequence>
<dbReference type="Gene3D" id="2.10.290.10">
    <property type="entry name" value="YfgJ-like"/>
    <property type="match status" value="1"/>
</dbReference>
<dbReference type="InterPro" id="IPR029037">
    <property type="entry name" value="DUF1407/YfgJ-like_sf"/>
</dbReference>
<accession>A0A379YTI2</accession>